<feature type="repeat" description="RCC1" evidence="2">
    <location>
        <begin position="76"/>
        <end position="125"/>
    </location>
</feature>
<accession>A0A170WNU1</accession>
<dbReference type="PROSITE" id="PS00626">
    <property type="entry name" value="RCC1_2"/>
    <property type="match status" value="2"/>
</dbReference>
<keyword evidence="1" id="KW-0677">Repeat</keyword>
<proteinExistence type="predicted"/>
<dbReference type="InterPro" id="IPR000408">
    <property type="entry name" value="Reg_chr_condens"/>
</dbReference>
<dbReference type="InterPro" id="IPR051625">
    <property type="entry name" value="Signaling_Regulatory_Domain"/>
</dbReference>
<evidence type="ECO:0000256" key="2">
    <source>
        <dbReference type="PROSITE-ProRule" id="PRU00235"/>
    </source>
</evidence>
<protein>
    <submittedName>
        <fullName evidence="3">E3 ubiquitin-protein ligase herc4 isoform x2</fullName>
    </submittedName>
</protein>
<feature type="repeat" description="RCC1" evidence="2">
    <location>
        <begin position="24"/>
        <end position="75"/>
    </location>
</feature>
<reference evidence="3" key="1">
    <citation type="submission" date="2016-04" db="EMBL/GenBank/DDBJ databases">
        <authorList>
            <person name="Calderon-Fernandez G.M.Sr."/>
        </authorList>
    </citation>
    <scope>NUCLEOTIDE SEQUENCE</scope>
    <source>
        <strain evidence="3">Int1</strain>
        <tissue evidence="3">Integument</tissue>
    </source>
</reference>
<reference evidence="3" key="2">
    <citation type="journal article" date="2017" name="J. Med. Entomol.">
        <title>Transcriptome Analysis of the Triatoma infestans (Hemiptera: Reduviidae) Integument.</title>
        <authorList>
            <person name="Calderon-Fernandez G.M."/>
            <person name="Moriconi D.E."/>
            <person name="Dulbecco A.B."/>
            <person name="Juarez M.P."/>
        </authorList>
    </citation>
    <scope>NUCLEOTIDE SEQUENCE</scope>
    <source>
        <strain evidence="3">Int1</strain>
        <tissue evidence="3">Integument</tissue>
    </source>
</reference>
<dbReference type="PANTHER" id="PTHR22872">
    <property type="entry name" value="BTK-BINDING PROTEIN-RELATED"/>
    <property type="match status" value="1"/>
</dbReference>
<feature type="non-terminal residue" evidence="3">
    <location>
        <position position="1"/>
    </location>
</feature>
<evidence type="ECO:0000256" key="1">
    <source>
        <dbReference type="ARBA" id="ARBA00022737"/>
    </source>
</evidence>
<dbReference type="AlphaFoldDB" id="A0A170WNU1"/>
<sequence>KMSIVDLCANKYEEDELLDSVTLTVMFCWGNTANGELGLGGIEEERILSPRELKFANPIRTIACGKSHTLVVTSAGEVYSCGSNDYGELGHNKARTKLHLVNGLSAYKVKYVACGENHSMALNEWGQVFTWGSDKYGQ</sequence>
<organism evidence="3">
    <name type="scientific">Triatoma infestans</name>
    <name type="common">Assassin bug</name>
    <dbReference type="NCBI Taxonomy" id="30076"/>
    <lineage>
        <taxon>Eukaryota</taxon>
        <taxon>Metazoa</taxon>
        <taxon>Ecdysozoa</taxon>
        <taxon>Arthropoda</taxon>
        <taxon>Hexapoda</taxon>
        <taxon>Insecta</taxon>
        <taxon>Pterygota</taxon>
        <taxon>Neoptera</taxon>
        <taxon>Paraneoptera</taxon>
        <taxon>Hemiptera</taxon>
        <taxon>Heteroptera</taxon>
        <taxon>Panheteroptera</taxon>
        <taxon>Cimicomorpha</taxon>
        <taxon>Reduviidae</taxon>
        <taxon>Triatominae</taxon>
        <taxon>Triatoma</taxon>
    </lineage>
</organism>
<dbReference type="Gene3D" id="2.130.10.30">
    <property type="entry name" value="Regulator of chromosome condensation 1/beta-lactamase-inhibitor protein II"/>
    <property type="match status" value="1"/>
</dbReference>
<dbReference type="Pfam" id="PF00415">
    <property type="entry name" value="RCC1"/>
    <property type="match status" value="2"/>
</dbReference>
<name>A0A170WNU1_TRIIF</name>
<dbReference type="PRINTS" id="PR00633">
    <property type="entry name" value="RCCNDNSATION"/>
</dbReference>
<feature type="non-terminal residue" evidence="3">
    <location>
        <position position="138"/>
    </location>
</feature>
<dbReference type="EMBL" id="GEMB01005357">
    <property type="protein sequence ID" value="JAR97961.1"/>
    <property type="molecule type" value="Transcribed_RNA"/>
</dbReference>
<dbReference type="SUPFAM" id="SSF50985">
    <property type="entry name" value="RCC1/BLIP-II"/>
    <property type="match status" value="1"/>
</dbReference>
<evidence type="ECO:0000313" key="3">
    <source>
        <dbReference type="EMBL" id="JAR97961.1"/>
    </source>
</evidence>
<dbReference type="PROSITE" id="PS50012">
    <property type="entry name" value="RCC1_3"/>
    <property type="match status" value="2"/>
</dbReference>
<dbReference type="InterPro" id="IPR009091">
    <property type="entry name" value="RCC1/BLIP-II"/>
</dbReference>